<keyword evidence="4" id="KW-1185">Reference proteome</keyword>
<dbReference type="EnsemblPlants" id="KEH20928">
    <property type="protein sequence ID" value="KEH20928"/>
    <property type="gene ID" value="MTR_8g094705"/>
</dbReference>
<evidence type="ECO:0000313" key="3">
    <source>
        <dbReference type="EnsemblPlants" id="KEH20928"/>
    </source>
</evidence>
<reference evidence="2 4" key="2">
    <citation type="journal article" date="2014" name="BMC Genomics">
        <title>An improved genome release (version Mt4.0) for the model legume Medicago truncatula.</title>
        <authorList>
            <person name="Tang H."/>
            <person name="Krishnakumar V."/>
            <person name="Bidwell S."/>
            <person name="Rosen B."/>
            <person name="Chan A."/>
            <person name="Zhou S."/>
            <person name="Gentzbittel L."/>
            <person name="Childs K.L."/>
            <person name="Yandell M."/>
            <person name="Gundlach H."/>
            <person name="Mayer K.F."/>
            <person name="Schwartz D.C."/>
            <person name="Town C.D."/>
        </authorList>
    </citation>
    <scope>GENOME REANNOTATION</scope>
    <source>
        <strain evidence="2">A17</strain>
        <strain evidence="3 4">cv. Jemalong A17</strain>
    </source>
</reference>
<proteinExistence type="predicted"/>
<evidence type="ECO:0000313" key="4">
    <source>
        <dbReference type="Proteomes" id="UP000002051"/>
    </source>
</evidence>
<protein>
    <submittedName>
        <fullName evidence="2 3">Uncharacterized protein</fullName>
    </submittedName>
</protein>
<reference evidence="3" key="3">
    <citation type="submission" date="2015-04" db="UniProtKB">
        <authorList>
            <consortium name="EnsemblPlants"/>
        </authorList>
    </citation>
    <scope>IDENTIFICATION</scope>
    <source>
        <strain evidence="3">cv. Jemalong A17</strain>
    </source>
</reference>
<accession>A0A072TVP6</accession>
<evidence type="ECO:0000256" key="1">
    <source>
        <dbReference type="SAM" id="MobiDB-lite"/>
    </source>
</evidence>
<gene>
    <name evidence="2" type="ordered locus">MTR_8g094705</name>
</gene>
<dbReference type="AlphaFoldDB" id="A0A072TVP6"/>
<feature type="region of interest" description="Disordered" evidence="1">
    <location>
        <begin position="1"/>
        <end position="25"/>
    </location>
</feature>
<reference evidence="2 4" key="1">
    <citation type="journal article" date="2011" name="Nature">
        <title>The Medicago genome provides insight into the evolution of rhizobial symbioses.</title>
        <authorList>
            <person name="Young N.D."/>
            <person name="Debelle F."/>
            <person name="Oldroyd G.E."/>
            <person name="Geurts R."/>
            <person name="Cannon S.B."/>
            <person name="Udvardi M.K."/>
            <person name="Benedito V.A."/>
            <person name="Mayer K.F."/>
            <person name="Gouzy J."/>
            <person name="Schoof H."/>
            <person name="Van de Peer Y."/>
            <person name="Proost S."/>
            <person name="Cook D.R."/>
            <person name="Meyers B.C."/>
            <person name="Spannagl M."/>
            <person name="Cheung F."/>
            <person name="De Mita S."/>
            <person name="Krishnakumar V."/>
            <person name="Gundlach H."/>
            <person name="Zhou S."/>
            <person name="Mudge J."/>
            <person name="Bharti A.K."/>
            <person name="Murray J.D."/>
            <person name="Naoumkina M.A."/>
            <person name="Rosen B."/>
            <person name="Silverstein K.A."/>
            <person name="Tang H."/>
            <person name="Rombauts S."/>
            <person name="Zhao P.X."/>
            <person name="Zhou P."/>
            <person name="Barbe V."/>
            <person name="Bardou P."/>
            <person name="Bechner M."/>
            <person name="Bellec A."/>
            <person name="Berger A."/>
            <person name="Berges H."/>
            <person name="Bidwell S."/>
            <person name="Bisseling T."/>
            <person name="Choisne N."/>
            <person name="Couloux A."/>
            <person name="Denny R."/>
            <person name="Deshpande S."/>
            <person name="Dai X."/>
            <person name="Doyle J.J."/>
            <person name="Dudez A.M."/>
            <person name="Farmer A.D."/>
            <person name="Fouteau S."/>
            <person name="Franken C."/>
            <person name="Gibelin C."/>
            <person name="Gish J."/>
            <person name="Goldstein S."/>
            <person name="Gonzalez A.J."/>
            <person name="Green P.J."/>
            <person name="Hallab A."/>
            <person name="Hartog M."/>
            <person name="Hua A."/>
            <person name="Humphray S.J."/>
            <person name="Jeong D.H."/>
            <person name="Jing Y."/>
            <person name="Jocker A."/>
            <person name="Kenton S.M."/>
            <person name="Kim D.J."/>
            <person name="Klee K."/>
            <person name="Lai H."/>
            <person name="Lang C."/>
            <person name="Lin S."/>
            <person name="Macmil S.L."/>
            <person name="Magdelenat G."/>
            <person name="Matthews L."/>
            <person name="McCorrison J."/>
            <person name="Monaghan E.L."/>
            <person name="Mun J.H."/>
            <person name="Najar F.Z."/>
            <person name="Nicholson C."/>
            <person name="Noirot C."/>
            <person name="O'Bleness M."/>
            <person name="Paule C.R."/>
            <person name="Poulain J."/>
            <person name="Prion F."/>
            <person name="Qin B."/>
            <person name="Qu C."/>
            <person name="Retzel E.F."/>
            <person name="Riddle C."/>
            <person name="Sallet E."/>
            <person name="Samain S."/>
            <person name="Samson N."/>
            <person name="Sanders I."/>
            <person name="Saurat O."/>
            <person name="Scarpelli C."/>
            <person name="Schiex T."/>
            <person name="Segurens B."/>
            <person name="Severin A.J."/>
            <person name="Sherrier D.J."/>
            <person name="Shi R."/>
            <person name="Sims S."/>
            <person name="Singer S.R."/>
            <person name="Sinharoy S."/>
            <person name="Sterck L."/>
            <person name="Viollet A."/>
            <person name="Wang B.B."/>
            <person name="Wang K."/>
            <person name="Wang M."/>
            <person name="Wang X."/>
            <person name="Warfsmann J."/>
            <person name="Weissenbach J."/>
            <person name="White D.D."/>
            <person name="White J.D."/>
            <person name="Wiley G.B."/>
            <person name="Wincker P."/>
            <person name="Xing Y."/>
            <person name="Yang L."/>
            <person name="Yao Z."/>
            <person name="Ying F."/>
            <person name="Zhai J."/>
            <person name="Zhou L."/>
            <person name="Zuber A."/>
            <person name="Denarie J."/>
            <person name="Dixon R.A."/>
            <person name="May G.D."/>
            <person name="Schwartz D.C."/>
            <person name="Rogers J."/>
            <person name="Quetier F."/>
            <person name="Town C.D."/>
            <person name="Roe B.A."/>
        </authorList>
    </citation>
    <scope>NUCLEOTIDE SEQUENCE [LARGE SCALE GENOMIC DNA]</scope>
    <source>
        <strain evidence="2">A17</strain>
        <strain evidence="3 4">cv. Jemalong A17</strain>
    </source>
</reference>
<sequence length="50" mass="5362">MQLQQPRKVEGANPKPPSPFPDQAKLISSSPLAASFASSKQVVILNVLDM</sequence>
<dbReference type="EMBL" id="CM001224">
    <property type="protein sequence ID" value="KEH20928.1"/>
    <property type="molecule type" value="Genomic_DNA"/>
</dbReference>
<name>A0A072TVP6_MEDTR</name>
<organism evidence="2 4">
    <name type="scientific">Medicago truncatula</name>
    <name type="common">Barrel medic</name>
    <name type="synonym">Medicago tribuloides</name>
    <dbReference type="NCBI Taxonomy" id="3880"/>
    <lineage>
        <taxon>Eukaryota</taxon>
        <taxon>Viridiplantae</taxon>
        <taxon>Streptophyta</taxon>
        <taxon>Embryophyta</taxon>
        <taxon>Tracheophyta</taxon>
        <taxon>Spermatophyta</taxon>
        <taxon>Magnoliopsida</taxon>
        <taxon>eudicotyledons</taxon>
        <taxon>Gunneridae</taxon>
        <taxon>Pentapetalae</taxon>
        <taxon>rosids</taxon>
        <taxon>fabids</taxon>
        <taxon>Fabales</taxon>
        <taxon>Fabaceae</taxon>
        <taxon>Papilionoideae</taxon>
        <taxon>50 kb inversion clade</taxon>
        <taxon>NPAAA clade</taxon>
        <taxon>Hologalegina</taxon>
        <taxon>IRL clade</taxon>
        <taxon>Trifolieae</taxon>
        <taxon>Medicago</taxon>
    </lineage>
</organism>
<dbReference type="HOGENOM" id="CLU_3127410_0_0_1"/>
<dbReference type="Proteomes" id="UP000002051">
    <property type="component" value="Chromosome 8"/>
</dbReference>
<evidence type="ECO:0000313" key="2">
    <source>
        <dbReference type="EMBL" id="KEH20928.1"/>
    </source>
</evidence>